<evidence type="ECO:0000256" key="9">
    <source>
        <dbReference type="ARBA" id="ARBA00023316"/>
    </source>
</evidence>
<keyword evidence="4" id="KW-0808">Transferase</keyword>
<keyword evidence="5" id="KW-0133">Cell shape</keyword>
<gene>
    <name evidence="12" type="ORF">UFOPK1931_00016</name>
</gene>
<keyword evidence="1" id="KW-1003">Cell membrane</keyword>
<feature type="domain" description="Glycosyltransferase family 28 N-terminal" evidence="10">
    <location>
        <begin position="5"/>
        <end position="141"/>
    </location>
</feature>
<dbReference type="CDD" id="cd03785">
    <property type="entry name" value="GT28_MurG"/>
    <property type="match status" value="1"/>
</dbReference>
<keyword evidence="9" id="KW-0961">Cell wall biogenesis/degradation</keyword>
<dbReference type="SUPFAM" id="SSF53756">
    <property type="entry name" value="UDP-Glycosyltransferase/glycogen phosphorylase"/>
    <property type="match status" value="1"/>
</dbReference>
<evidence type="ECO:0000256" key="7">
    <source>
        <dbReference type="ARBA" id="ARBA00023136"/>
    </source>
</evidence>
<evidence type="ECO:0000256" key="2">
    <source>
        <dbReference type="ARBA" id="ARBA00022618"/>
    </source>
</evidence>
<dbReference type="GO" id="GO:0005975">
    <property type="term" value="P:carbohydrate metabolic process"/>
    <property type="evidence" value="ECO:0007669"/>
    <property type="project" value="InterPro"/>
</dbReference>
<dbReference type="GO" id="GO:0050511">
    <property type="term" value="F:undecaprenyldiphospho-muramoylpentapeptide beta-N-acetylglucosaminyltransferase activity"/>
    <property type="evidence" value="ECO:0007669"/>
    <property type="project" value="InterPro"/>
</dbReference>
<keyword evidence="8" id="KW-0131">Cell cycle</keyword>
<keyword evidence="3" id="KW-0328">Glycosyltransferase</keyword>
<evidence type="ECO:0000256" key="6">
    <source>
        <dbReference type="ARBA" id="ARBA00022984"/>
    </source>
</evidence>
<evidence type="ECO:0000256" key="5">
    <source>
        <dbReference type="ARBA" id="ARBA00022960"/>
    </source>
</evidence>
<dbReference type="InterPro" id="IPR007235">
    <property type="entry name" value="Glyco_trans_28_C"/>
</dbReference>
<dbReference type="GO" id="GO:0051301">
    <property type="term" value="P:cell division"/>
    <property type="evidence" value="ECO:0007669"/>
    <property type="project" value="UniProtKB-KW"/>
</dbReference>
<reference evidence="12" key="1">
    <citation type="submission" date="2020-05" db="EMBL/GenBank/DDBJ databases">
        <authorList>
            <person name="Chiriac C."/>
            <person name="Salcher M."/>
            <person name="Ghai R."/>
            <person name="Kavagutti S V."/>
        </authorList>
    </citation>
    <scope>NUCLEOTIDE SEQUENCE</scope>
</reference>
<dbReference type="Pfam" id="PF03033">
    <property type="entry name" value="Glyco_transf_28"/>
    <property type="match status" value="1"/>
</dbReference>
<dbReference type="PANTHER" id="PTHR21015:SF22">
    <property type="entry name" value="GLYCOSYLTRANSFERASE"/>
    <property type="match status" value="1"/>
</dbReference>
<evidence type="ECO:0000259" key="11">
    <source>
        <dbReference type="Pfam" id="PF04101"/>
    </source>
</evidence>
<keyword evidence="7" id="KW-0472">Membrane</keyword>
<dbReference type="EMBL" id="CAEZVE010000001">
    <property type="protein sequence ID" value="CAB4613367.1"/>
    <property type="molecule type" value="Genomic_DNA"/>
</dbReference>
<accession>A0A6J6HJG0</accession>
<dbReference type="InterPro" id="IPR004276">
    <property type="entry name" value="GlycoTrans_28_N"/>
</dbReference>
<dbReference type="HAMAP" id="MF_00033">
    <property type="entry name" value="MurG"/>
    <property type="match status" value="1"/>
</dbReference>
<feature type="domain" description="Glycosyl transferase family 28 C-terminal" evidence="11">
    <location>
        <begin position="189"/>
        <end position="346"/>
    </location>
</feature>
<dbReference type="Gene3D" id="3.40.50.2000">
    <property type="entry name" value="Glycogen Phosphorylase B"/>
    <property type="match status" value="2"/>
</dbReference>
<keyword evidence="6" id="KW-0573">Peptidoglycan synthesis</keyword>
<keyword evidence="2" id="KW-0132">Cell division</keyword>
<dbReference type="InterPro" id="IPR006009">
    <property type="entry name" value="GlcNAc_MurG"/>
</dbReference>
<dbReference type="NCBIfam" id="TIGR01133">
    <property type="entry name" value="murG"/>
    <property type="match status" value="1"/>
</dbReference>
<dbReference type="Pfam" id="PF04101">
    <property type="entry name" value="Glyco_tran_28_C"/>
    <property type="match status" value="1"/>
</dbReference>
<sequence>MTNYLLTGGGTAGHVNPLLTIADHLRKRSPQDQVLALGTKEGLESRLVPEAGIELLFIEKLPFPRRPGLWAIVFPFKFASAVSKVRKYIRTHSINIVVGFGGYVSAPAYVAAKREKVPIVIHEANALPGIANKVGNRFASAAGKTFRSANMAHTEFVGMPLRASIVALATKKDAAAARKHFGLRPDQLTLLVTGGSLGARSINQTVESCRAVFAAAGIQVLHIVGGASELEEVSEPQYARVRYVDQMELAIAASDFAVSRAGAATVSEFSAIGLPALYIPYPVGNGEQKFNLQDVLAAGGAVTIADSEFTPDYVRSTLIPMLSDSKRIAEMSELAKQAGVLDGTERFVALIDEVLARR</sequence>
<name>A0A6J6HJG0_9ZZZZ</name>
<evidence type="ECO:0000313" key="12">
    <source>
        <dbReference type="EMBL" id="CAB4613367.1"/>
    </source>
</evidence>
<evidence type="ECO:0000256" key="3">
    <source>
        <dbReference type="ARBA" id="ARBA00022676"/>
    </source>
</evidence>
<protein>
    <submittedName>
        <fullName evidence="12">Unannotated protein</fullName>
    </submittedName>
</protein>
<evidence type="ECO:0000256" key="8">
    <source>
        <dbReference type="ARBA" id="ARBA00023306"/>
    </source>
</evidence>
<organism evidence="12">
    <name type="scientific">freshwater metagenome</name>
    <dbReference type="NCBI Taxonomy" id="449393"/>
    <lineage>
        <taxon>unclassified sequences</taxon>
        <taxon>metagenomes</taxon>
        <taxon>ecological metagenomes</taxon>
    </lineage>
</organism>
<evidence type="ECO:0000256" key="4">
    <source>
        <dbReference type="ARBA" id="ARBA00022679"/>
    </source>
</evidence>
<dbReference type="AlphaFoldDB" id="A0A6J6HJG0"/>
<evidence type="ECO:0000256" key="1">
    <source>
        <dbReference type="ARBA" id="ARBA00022475"/>
    </source>
</evidence>
<dbReference type="GO" id="GO:0008360">
    <property type="term" value="P:regulation of cell shape"/>
    <property type="evidence" value="ECO:0007669"/>
    <property type="project" value="UniProtKB-KW"/>
</dbReference>
<proteinExistence type="inferred from homology"/>
<dbReference type="PANTHER" id="PTHR21015">
    <property type="entry name" value="UDP-N-ACETYLGLUCOSAMINE--N-ACETYLMURAMYL-(PENTAPEPTIDE) PYROPHOSPHORYL-UNDECAPRENOL N-ACETYLGLUCOSAMINE TRANSFERASE 1"/>
    <property type="match status" value="1"/>
</dbReference>
<evidence type="ECO:0000259" key="10">
    <source>
        <dbReference type="Pfam" id="PF03033"/>
    </source>
</evidence>
<dbReference type="GO" id="GO:0071555">
    <property type="term" value="P:cell wall organization"/>
    <property type="evidence" value="ECO:0007669"/>
    <property type="project" value="UniProtKB-KW"/>
</dbReference>
<dbReference type="GO" id="GO:0009252">
    <property type="term" value="P:peptidoglycan biosynthetic process"/>
    <property type="evidence" value="ECO:0007669"/>
    <property type="project" value="UniProtKB-KW"/>
</dbReference>